<dbReference type="MGI" id="MGI:106198">
    <property type="gene designation" value="Stfa1"/>
</dbReference>
<dbReference type="InterPro" id="IPR001713">
    <property type="entry name" value="Prot_inh_stefin"/>
</dbReference>
<dbReference type="Ensembl" id="ENSMUST00000042097.11">
    <property type="protein sequence ID" value="ENSMUSP00000049068.11"/>
    <property type="gene ID" value="ENSMUSG00000071562.7"/>
</dbReference>
<evidence type="ECO:0000256" key="2">
    <source>
        <dbReference type="ARBA" id="ARBA00009403"/>
    </source>
</evidence>
<evidence type="ECO:0000256" key="1">
    <source>
        <dbReference type="ARBA" id="ARBA00004496"/>
    </source>
</evidence>
<dbReference type="GO" id="GO:0005737">
    <property type="term" value="C:cytoplasm"/>
    <property type="evidence" value="ECO:0007669"/>
    <property type="project" value="UniProtKB-SubCell"/>
</dbReference>
<dbReference type="VEuPathDB" id="HostDB:ENSMUSG00000071562"/>
<keyword evidence="4" id="KW-0646">Protease inhibitor</keyword>
<dbReference type="AlphaFoldDB" id="A0A384DV91"/>
<feature type="domain" description="Cystatin" evidence="7">
    <location>
        <begin position="1"/>
        <end position="128"/>
    </location>
</feature>
<evidence type="ECO:0000256" key="3">
    <source>
        <dbReference type="ARBA" id="ARBA00022490"/>
    </source>
</evidence>
<dbReference type="FunFam" id="3.10.450.10:FF:000001">
    <property type="entry name" value="Cystatin-A"/>
    <property type="match status" value="1"/>
</dbReference>
<accession>A0A384DV91</accession>
<reference evidence="8 9" key="2">
    <citation type="journal article" date="2011" name="PLoS Biol.">
        <title>Modernizing reference genome assemblies.</title>
        <authorList>
            <person name="Church D.M."/>
            <person name="Schneider V.A."/>
            <person name="Graves T."/>
            <person name="Auger K."/>
            <person name="Cunningham F."/>
            <person name="Bouk N."/>
            <person name="Chen H.C."/>
            <person name="Agarwala R."/>
            <person name="McLaren W.M."/>
            <person name="Ritchie G.R."/>
            <person name="Albracht D."/>
            <person name="Kremitzki M."/>
            <person name="Rock S."/>
            <person name="Kotkiewicz H."/>
            <person name="Kremitzki C."/>
            <person name="Wollam A."/>
            <person name="Trani L."/>
            <person name="Fulton L."/>
            <person name="Fulton R."/>
            <person name="Matthews L."/>
            <person name="Whitehead S."/>
            <person name="Chow W."/>
            <person name="Torrance J."/>
            <person name="Dunn M."/>
            <person name="Harden G."/>
            <person name="Threadgold G."/>
            <person name="Wood J."/>
            <person name="Collins J."/>
            <person name="Heath P."/>
            <person name="Griffiths G."/>
            <person name="Pelan S."/>
            <person name="Grafham D."/>
            <person name="Eichler E.E."/>
            <person name="Weinstock G."/>
            <person name="Mardis E.R."/>
            <person name="Wilson R.K."/>
            <person name="Howe K."/>
            <person name="Flicek P."/>
            <person name="Hubbard T."/>
        </authorList>
    </citation>
    <scope>NUCLEOTIDE SEQUENCE [LARGE SCALE GENOMIC DNA]</scope>
    <source>
        <strain evidence="8 9">C57BL/6J</strain>
    </source>
</reference>
<keyword evidence="5" id="KW-0789">Thiol protease inhibitor</keyword>
<protein>
    <submittedName>
        <fullName evidence="8">Stefin A1</fullName>
    </submittedName>
</protein>
<comment type="subcellular location">
    <subcellularLocation>
        <location evidence="1">Cytoplasm</location>
    </subcellularLocation>
</comment>
<dbReference type="SUPFAM" id="SSF54403">
    <property type="entry name" value="Cystatin/monellin"/>
    <property type="match status" value="1"/>
</dbReference>
<dbReference type="PROSITE" id="PS00287">
    <property type="entry name" value="CYSTATIN"/>
    <property type="match status" value="1"/>
</dbReference>
<dbReference type="InterPro" id="IPR046350">
    <property type="entry name" value="Cystatin_sf"/>
</dbReference>
<proteinExistence type="evidence at protein level"/>
<dbReference type="OrthoDB" id="2429551at2759"/>
<keyword evidence="3" id="KW-0963">Cytoplasm</keyword>
<evidence type="ECO:0000256" key="4">
    <source>
        <dbReference type="ARBA" id="ARBA00022690"/>
    </source>
</evidence>
<keyword evidence="10" id="KW-1267">Proteomics identification</keyword>
<dbReference type="PANTHER" id="PTHR11414">
    <property type="entry name" value="CYSTATIN FAMILY MEMBER"/>
    <property type="match status" value="1"/>
</dbReference>
<reference evidence="8" key="4">
    <citation type="submission" date="2025-09" db="UniProtKB">
        <authorList>
            <consortium name="Ensembl"/>
        </authorList>
    </citation>
    <scope>IDENTIFICATION</scope>
    <source>
        <strain evidence="8">C57BL/6J</strain>
    </source>
</reference>
<dbReference type="ExpressionAtlas" id="A0A384DV91">
    <property type="expression patterns" value="baseline and differential"/>
</dbReference>
<evidence type="ECO:0000256" key="6">
    <source>
        <dbReference type="ARBA" id="ARBA00056152"/>
    </source>
</evidence>
<dbReference type="InterPro" id="IPR000010">
    <property type="entry name" value="Cystatin_dom"/>
</dbReference>
<dbReference type="Gene3D" id="3.10.450.10">
    <property type="match status" value="1"/>
</dbReference>
<gene>
    <name evidence="8" type="primary">Stfa1</name>
</gene>
<evidence type="ECO:0007829" key="10">
    <source>
        <dbReference type="ProteomicsDB" id="A0A384DV91"/>
    </source>
</evidence>
<dbReference type="PRINTS" id="PR00295">
    <property type="entry name" value="STEFINA"/>
</dbReference>
<dbReference type="PANTHER" id="PTHR11414:SF16">
    <property type="entry name" value="CYSTATIN A FAMILY MEMBER 3-RELATED"/>
    <property type="match status" value="1"/>
</dbReference>
<reference evidence="8" key="3">
    <citation type="submission" date="2025-08" db="UniProtKB">
        <authorList>
            <consortium name="Ensembl"/>
        </authorList>
    </citation>
    <scope>IDENTIFICATION</scope>
    <source>
        <strain evidence="8">C57BL/6J</strain>
    </source>
</reference>
<dbReference type="Bgee" id="ENSMUSG00000071562">
    <property type="expression patterns" value="Expressed in granulocyte and 23 other cell types or tissues"/>
</dbReference>
<evidence type="ECO:0000259" key="7">
    <source>
        <dbReference type="SMART" id="SM00043"/>
    </source>
</evidence>
<dbReference type="Proteomes" id="UP000000589">
    <property type="component" value="Chromosome 16"/>
</dbReference>
<sequence>MSLGGVSEASRATPEIQMIANKVRPQLEAKTNKKYEKFEAVEYKTQVVAGENIFIKVDTTLPQALMQLFPVAQLYLHFYHWSLITPLMDVGHGCFIHIKVFNGPTGKDNYELHGYQTDKTMDEELTYF</sequence>
<name>A0A384DV91_MOUSE</name>
<dbReference type="GO" id="GO:0004869">
    <property type="term" value="F:cysteine-type endopeptidase inhibitor activity"/>
    <property type="evidence" value="ECO:0007669"/>
    <property type="project" value="UniProtKB-KW"/>
</dbReference>
<comment type="similarity">
    <text evidence="2">Belongs to the cystatin family.</text>
</comment>
<keyword evidence="9" id="KW-1185">Reference proteome</keyword>
<dbReference type="CDD" id="cd00042">
    <property type="entry name" value="CY"/>
    <property type="match status" value="1"/>
</dbReference>
<reference evidence="8 9" key="1">
    <citation type="journal article" date="2009" name="PLoS Biol.">
        <title>Lineage-specific biology revealed by a finished genome assembly of the mouse.</title>
        <authorList>
            <consortium name="Mouse Genome Sequencing Consortium"/>
            <person name="Church D.M."/>
            <person name="Goodstadt L."/>
            <person name="Hillier L.W."/>
            <person name="Zody M.C."/>
            <person name="Goldstein S."/>
            <person name="She X."/>
            <person name="Bult C.J."/>
            <person name="Agarwala R."/>
            <person name="Cherry J.L."/>
            <person name="DiCuccio M."/>
            <person name="Hlavina W."/>
            <person name="Kapustin Y."/>
            <person name="Meric P."/>
            <person name="Maglott D."/>
            <person name="Birtle Z."/>
            <person name="Marques A.C."/>
            <person name="Graves T."/>
            <person name="Zhou S."/>
            <person name="Teague B."/>
            <person name="Potamousis K."/>
            <person name="Churas C."/>
            <person name="Place M."/>
            <person name="Herschleb J."/>
            <person name="Runnheim R."/>
            <person name="Forrest D."/>
            <person name="Amos-Landgraf J."/>
            <person name="Schwartz D.C."/>
            <person name="Cheng Z."/>
            <person name="Lindblad-Toh K."/>
            <person name="Eichler E.E."/>
            <person name="Ponting C.P."/>
        </authorList>
    </citation>
    <scope>NUCLEOTIDE SEQUENCE [LARGE SCALE GENOMIC DNA]</scope>
    <source>
        <strain evidence="8 9">C57BL/6J</strain>
    </source>
</reference>
<evidence type="ECO:0000256" key="5">
    <source>
        <dbReference type="ARBA" id="ARBA00022704"/>
    </source>
</evidence>
<dbReference type="Pfam" id="PF00031">
    <property type="entry name" value="Cystatin"/>
    <property type="match status" value="1"/>
</dbReference>
<evidence type="ECO:0000313" key="9">
    <source>
        <dbReference type="Proteomes" id="UP000000589"/>
    </source>
</evidence>
<dbReference type="SMART" id="SM00043">
    <property type="entry name" value="CY"/>
    <property type="match status" value="1"/>
</dbReference>
<organism evidence="8 9">
    <name type="scientific">Mus musculus</name>
    <name type="common">Mouse</name>
    <dbReference type="NCBI Taxonomy" id="10090"/>
    <lineage>
        <taxon>Eukaryota</taxon>
        <taxon>Metazoa</taxon>
        <taxon>Chordata</taxon>
        <taxon>Craniata</taxon>
        <taxon>Vertebrata</taxon>
        <taxon>Euteleostomi</taxon>
        <taxon>Mammalia</taxon>
        <taxon>Eutheria</taxon>
        <taxon>Euarchontoglires</taxon>
        <taxon>Glires</taxon>
        <taxon>Rodentia</taxon>
        <taxon>Myomorpha</taxon>
        <taxon>Muroidea</taxon>
        <taxon>Muridae</taxon>
        <taxon>Murinae</taxon>
        <taxon>Mus</taxon>
        <taxon>Mus</taxon>
    </lineage>
</organism>
<dbReference type="SMR" id="A0A384DV91"/>
<dbReference type="InterPro" id="IPR018073">
    <property type="entry name" value="Prot_inh_cystat_CS"/>
</dbReference>
<dbReference type="GeneTree" id="ENSGT00940000155717"/>
<evidence type="ECO:0000313" key="8">
    <source>
        <dbReference type="Ensembl" id="ENSMUSP00000049068.11"/>
    </source>
</evidence>
<comment type="function">
    <text evidence="6">This is an intracellular thiol proteinase inhibitor.</text>
</comment>